<sequence length="61" mass="6854">CITRCDFDQVDNLCGWINEATPPLVPFDQWAGQTDTENSGPSDDFSKPGRKARWFKSGFIS</sequence>
<evidence type="ECO:0000256" key="1">
    <source>
        <dbReference type="SAM" id="MobiDB-lite"/>
    </source>
</evidence>
<dbReference type="PROSITE" id="PS50060">
    <property type="entry name" value="MAM_2"/>
    <property type="match status" value="1"/>
</dbReference>
<dbReference type="GO" id="GO:0016020">
    <property type="term" value="C:membrane"/>
    <property type="evidence" value="ECO:0007669"/>
    <property type="project" value="InterPro"/>
</dbReference>
<feature type="compositionally biased region" description="Polar residues" evidence="1">
    <location>
        <begin position="31"/>
        <end position="41"/>
    </location>
</feature>
<dbReference type="AlphaFoldDB" id="A0A401QPQ1"/>
<dbReference type="OrthoDB" id="8928572at2759"/>
<feature type="region of interest" description="Disordered" evidence="1">
    <location>
        <begin position="29"/>
        <end position="50"/>
    </location>
</feature>
<organism evidence="3 4">
    <name type="scientific">Scyliorhinus torazame</name>
    <name type="common">Cloudy catshark</name>
    <name type="synonym">Catulus torazame</name>
    <dbReference type="NCBI Taxonomy" id="75743"/>
    <lineage>
        <taxon>Eukaryota</taxon>
        <taxon>Metazoa</taxon>
        <taxon>Chordata</taxon>
        <taxon>Craniata</taxon>
        <taxon>Vertebrata</taxon>
        <taxon>Chondrichthyes</taxon>
        <taxon>Elasmobranchii</taxon>
        <taxon>Galeomorphii</taxon>
        <taxon>Galeoidea</taxon>
        <taxon>Carcharhiniformes</taxon>
        <taxon>Scyliorhinidae</taxon>
        <taxon>Scyliorhinus</taxon>
    </lineage>
</organism>
<feature type="non-terminal residue" evidence="3">
    <location>
        <position position="1"/>
    </location>
</feature>
<dbReference type="EMBL" id="BFAA01449900">
    <property type="protein sequence ID" value="GCB87312.1"/>
    <property type="molecule type" value="Genomic_DNA"/>
</dbReference>
<evidence type="ECO:0000259" key="2">
    <source>
        <dbReference type="PROSITE" id="PS50060"/>
    </source>
</evidence>
<evidence type="ECO:0000313" key="4">
    <source>
        <dbReference type="Proteomes" id="UP000288216"/>
    </source>
</evidence>
<gene>
    <name evidence="3" type="ORF">scyTo_0028007</name>
</gene>
<dbReference type="InterPro" id="IPR000998">
    <property type="entry name" value="MAM_dom"/>
</dbReference>
<dbReference type="Proteomes" id="UP000288216">
    <property type="component" value="Unassembled WGS sequence"/>
</dbReference>
<comment type="caution">
    <text evidence="3">The sequence shown here is derived from an EMBL/GenBank/DDBJ whole genome shotgun (WGS) entry which is preliminary data.</text>
</comment>
<protein>
    <recommendedName>
        <fullName evidence="2">MAM domain-containing protein</fullName>
    </recommendedName>
</protein>
<keyword evidence="4" id="KW-1185">Reference proteome</keyword>
<name>A0A401QPQ1_SCYTO</name>
<evidence type="ECO:0000313" key="3">
    <source>
        <dbReference type="EMBL" id="GCB87312.1"/>
    </source>
</evidence>
<reference evidence="3 4" key="1">
    <citation type="journal article" date="2018" name="Nat. Ecol. Evol.">
        <title>Shark genomes provide insights into elasmobranch evolution and the origin of vertebrates.</title>
        <authorList>
            <person name="Hara Y"/>
            <person name="Yamaguchi K"/>
            <person name="Onimaru K"/>
            <person name="Kadota M"/>
            <person name="Koyanagi M"/>
            <person name="Keeley SD"/>
            <person name="Tatsumi K"/>
            <person name="Tanaka K"/>
            <person name="Motone F"/>
            <person name="Kageyama Y"/>
            <person name="Nozu R"/>
            <person name="Adachi N"/>
            <person name="Nishimura O"/>
            <person name="Nakagawa R"/>
            <person name="Tanegashima C"/>
            <person name="Kiyatake I"/>
            <person name="Matsumoto R"/>
            <person name="Murakumo K"/>
            <person name="Nishida K"/>
            <person name="Terakita A"/>
            <person name="Kuratani S"/>
            <person name="Sato K"/>
            <person name="Hyodo S Kuraku.S."/>
        </authorList>
    </citation>
    <scope>NUCLEOTIDE SEQUENCE [LARGE SCALE GENOMIC DNA]</scope>
</reference>
<accession>A0A401QPQ1</accession>
<feature type="domain" description="MAM" evidence="2">
    <location>
        <begin position="3"/>
        <end position="61"/>
    </location>
</feature>
<proteinExistence type="predicted"/>
<dbReference type="Gene3D" id="2.60.120.200">
    <property type="match status" value="1"/>
</dbReference>